<dbReference type="HOGENOM" id="CLU_155756_0_0_3"/>
<evidence type="ECO:0000313" key="2">
    <source>
        <dbReference type="Proteomes" id="UP000010474"/>
    </source>
</evidence>
<dbReference type="eggNOG" id="ENOG5033578">
    <property type="taxonomic scope" value="Bacteria"/>
</dbReference>
<dbReference type="PATRIC" id="fig|272123.3.peg.5537"/>
<sequence>MSTVKLEVQLSSEALFQAVQQLNEPDFDKFVSQVIILHTQRKAAKLIKEEAELFLKNNPDISDNTQIYYNQLIAKADEENLTDEEYRELLRLSEQIDQLQAHRFEYLADLAHLHGVSLMELMKNLGFQT</sequence>
<dbReference type="KEGG" id="acy:Anacy_5103"/>
<evidence type="ECO:0008006" key="3">
    <source>
        <dbReference type="Google" id="ProtNLM"/>
    </source>
</evidence>
<gene>
    <name evidence="1" type="ordered locus">Anacy_5103</name>
</gene>
<dbReference type="Proteomes" id="UP000010474">
    <property type="component" value="Chromosome"/>
</dbReference>
<accession>K9ZMH3</accession>
<protein>
    <recommendedName>
        <fullName evidence="3">STAS/SEC14 domain-containing protein</fullName>
    </recommendedName>
</protein>
<dbReference type="RefSeq" id="WP_015217054.1">
    <property type="nucleotide sequence ID" value="NC_019771.1"/>
</dbReference>
<reference evidence="2" key="1">
    <citation type="journal article" date="2013" name="Proc. Natl. Acad. Sci. U.S.A.">
        <title>Improving the coverage of the cyanobacterial phylum using diversity-driven genome sequencing.</title>
        <authorList>
            <person name="Shih P.M."/>
            <person name="Wu D."/>
            <person name="Latifi A."/>
            <person name="Axen S.D."/>
            <person name="Fewer D.P."/>
            <person name="Talla E."/>
            <person name="Calteau A."/>
            <person name="Cai F."/>
            <person name="Tandeau de Marsac N."/>
            <person name="Rippka R."/>
            <person name="Herdman M."/>
            <person name="Sivonen K."/>
            <person name="Coursin T."/>
            <person name="Laurent T."/>
            <person name="Goodwin L."/>
            <person name="Nolan M."/>
            <person name="Davenport K.W."/>
            <person name="Han C.S."/>
            <person name="Rubin E.M."/>
            <person name="Eisen J.A."/>
            <person name="Woyke T."/>
            <person name="Gugger M."/>
            <person name="Kerfeld C.A."/>
        </authorList>
    </citation>
    <scope>NUCLEOTIDE SEQUENCE [LARGE SCALE GENOMIC DNA]</scope>
    <source>
        <strain evidence="2">ATCC 27899 / PCC 7122</strain>
    </source>
</reference>
<name>K9ZMH3_ANACC</name>
<proteinExistence type="predicted"/>
<dbReference type="AlphaFoldDB" id="K9ZMH3"/>
<dbReference type="EMBL" id="CP003659">
    <property type="protein sequence ID" value="AFZ60438.1"/>
    <property type="molecule type" value="Genomic_DNA"/>
</dbReference>
<evidence type="ECO:0000313" key="1">
    <source>
        <dbReference type="EMBL" id="AFZ60438.1"/>
    </source>
</evidence>
<organism evidence="1 2">
    <name type="scientific">Anabaena cylindrica (strain ATCC 27899 / PCC 7122)</name>
    <dbReference type="NCBI Taxonomy" id="272123"/>
    <lineage>
        <taxon>Bacteria</taxon>
        <taxon>Bacillati</taxon>
        <taxon>Cyanobacteriota</taxon>
        <taxon>Cyanophyceae</taxon>
        <taxon>Nostocales</taxon>
        <taxon>Nostocaceae</taxon>
        <taxon>Anabaena</taxon>
    </lineage>
</organism>
<keyword evidence="2" id="KW-1185">Reference proteome</keyword>